<dbReference type="NCBIfam" id="TIGR00594">
    <property type="entry name" value="polc"/>
    <property type="match status" value="1"/>
</dbReference>
<dbReference type="CDD" id="cd04485">
    <property type="entry name" value="DnaE_OBF"/>
    <property type="match status" value="1"/>
</dbReference>
<dbReference type="InterPro" id="IPR041931">
    <property type="entry name" value="DNA_pol3_alpha_thumb_dom"/>
</dbReference>
<dbReference type="GO" id="GO:0005737">
    <property type="term" value="C:cytoplasm"/>
    <property type="evidence" value="ECO:0007669"/>
    <property type="project" value="UniProtKB-SubCell"/>
</dbReference>
<dbReference type="PANTHER" id="PTHR32294">
    <property type="entry name" value="DNA POLYMERASE III SUBUNIT ALPHA"/>
    <property type="match status" value="1"/>
</dbReference>
<dbReference type="InterPro" id="IPR012340">
    <property type="entry name" value="NA-bd_OB-fold"/>
</dbReference>
<dbReference type="InterPro" id="IPR011708">
    <property type="entry name" value="DNA_pol3_alpha_NTPase_dom"/>
</dbReference>
<dbReference type="Pfam" id="PF14579">
    <property type="entry name" value="HHH_6"/>
    <property type="match status" value="1"/>
</dbReference>
<evidence type="ECO:0000256" key="1">
    <source>
        <dbReference type="ARBA" id="ARBA00004496"/>
    </source>
</evidence>
<dbReference type="Pfam" id="PF07733">
    <property type="entry name" value="DNA_pol3_alpha"/>
    <property type="match status" value="1"/>
</dbReference>
<dbReference type="NCBIfam" id="NF005298">
    <property type="entry name" value="PRK06826.1"/>
    <property type="match status" value="1"/>
</dbReference>
<evidence type="ECO:0000256" key="7">
    <source>
        <dbReference type="ARBA" id="ARBA00022932"/>
    </source>
</evidence>
<dbReference type="InterPro" id="IPR003141">
    <property type="entry name" value="Pol/His_phosphatase_N"/>
</dbReference>
<dbReference type="Pfam" id="PF01336">
    <property type="entry name" value="tRNA_anti-codon"/>
    <property type="match status" value="1"/>
</dbReference>
<evidence type="ECO:0000256" key="5">
    <source>
        <dbReference type="ARBA" id="ARBA00022695"/>
    </source>
</evidence>
<dbReference type="InterPro" id="IPR004013">
    <property type="entry name" value="PHP_dom"/>
</dbReference>
<dbReference type="GO" id="GO:0006260">
    <property type="term" value="P:DNA replication"/>
    <property type="evidence" value="ECO:0007669"/>
    <property type="project" value="UniProtKB-KW"/>
</dbReference>
<dbReference type="CDD" id="cd12113">
    <property type="entry name" value="PHP_PolIIIA_DnaE3"/>
    <property type="match status" value="1"/>
</dbReference>
<dbReference type="GO" id="GO:0003676">
    <property type="term" value="F:nucleic acid binding"/>
    <property type="evidence" value="ECO:0007669"/>
    <property type="project" value="InterPro"/>
</dbReference>
<proteinExistence type="predicted"/>
<reference evidence="10 11" key="1">
    <citation type="journal article" date="2016" name="Nat. Commun.">
        <title>Thousands of microbial genomes shed light on interconnected biogeochemical processes in an aquifer system.</title>
        <authorList>
            <person name="Anantharaman K."/>
            <person name="Brown C.T."/>
            <person name="Hug L.A."/>
            <person name="Sharon I."/>
            <person name="Castelle C.J."/>
            <person name="Probst A.J."/>
            <person name="Thomas B.C."/>
            <person name="Singh A."/>
            <person name="Wilkins M.J."/>
            <person name="Karaoz U."/>
            <person name="Brodie E.L."/>
            <person name="Williams K.H."/>
            <person name="Hubbard S.S."/>
            <person name="Banfield J.F."/>
        </authorList>
    </citation>
    <scope>NUCLEOTIDE SEQUENCE [LARGE SCALE GENOMIC DNA]</scope>
</reference>
<dbReference type="Gene3D" id="3.20.20.140">
    <property type="entry name" value="Metal-dependent hydrolases"/>
    <property type="match status" value="1"/>
</dbReference>
<dbReference type="InterPro" id="IPR016195">
    <property type="entry name" value="Pol/histidinol_Pase-like"/>
</dbReference>
<evidence type="ECO:0000256" key="3">
    <source>
        <dbReference type="ARBA" id="ARBA00019114"/>
    </source>
</evidence>
<dbReference type="Gene3D" id="2.40.50.140">
    <property type="entry name" value="Nucleic acid-binding proteins"/>
    <property type="match status" value="1"/>
</dbReference>
<evidence type="ECO:0000256" key="2">
    <source>
        <dbReference type="ARBA" id="ARBA00012417"/>
    </source>
</evidence>
<dbReference type="InterPro" id="IPR004805">
    <property type="entry name" value="DnaE2/DnaE/PolC"/>
</dbReference>
<comment type="catalytic activity">
    <reaction evidence="8">
        <text>DNA(n) + a 2'-deoxyribonucleoside 5'-triphosphate = DNA(n+1) + diphosphate</text>
        <dbReference type="Rhea" id="RHEA:22508"/>
        <dbReference type="Rhea" id="RHEA-COMP:17339"/>
        <dbReference type="Rhea" id="RHEA-COMP:17340"/>
        <dbReference type="ChEBI" id="CHEBI:33019"/>
        <dbReference type="ChEBI" id="CHEBI:61560"/>
        <dbReference type="ChEBI" id="CHEBI:173112"/>
        <dbReference type="EC" id="2.7.7.7"/>
    </reaction>
</comment>
<gene>
    <name evidence="10" type="ORF">A2Y85_07465</name>
</gene>
<evidence type="ECO:0000259" key="9">
    <source>
        <dbReference type="SMART" id="SM00481"/>
    </source>
</evidence>
<keyword evidence="6" id="KW-0235">DNA replication</keyword>
<evidence type="ECO:0000256" key="6">
    <source>
        <dbReference type="ARBA" id="ARBA00022705"/>
    </source>
</evidence>
<dbReference type="PANTHER" id="PTHR32294:SF0">
    <property type="entry name" value="DNA POLYMERASE III SUBUNIT ALPHA"/>
    <property type="match status" value="1"/>
</dbReference>
<dbReference type="Gene3D" id="1.10.10.1600">
    <property type="entry name" value="Bacterial DNA polymerase III alpha subunit, thumb domain"/>
    <property type="match status" value="1"/>
</dbReference>
<dbReference type="SUPFAM" id="SSF89550">
    <property type="entry name" value="PHP domain-like"/>
    <property type="match status" value="1"/>
</dbReference>
<dbReference type="Pfam" id="PF17657">
    <property type="entry name" value="DNA_pol3_finger"/>
    <property type="match status" value="1"/>
</dbReference>
<dbReference type="GO" id="GO:0003887">
    <property type="term" value="F:DNA-directed DNA polymerase activity"/>
    <property type="evidence" value="ECO:0007669"/>
    <property type="project" value="UniProtKB-KW"/>
</dbReference>
<dbReference type="EC" id="2.7.7.7" evidence="2"/>
<evidence type="ECO:0000313" key="10">
    <source>
        <dbReference type="EMBL" id="OGC42401.1"/>
    </source>
</evidence>
<dbReference type="AlphaFoldDB" id="A0A1F4UBV3"/>
<accession>A0A1F4UBV3</accession>
<dbReference type="Gene3D" id="1.10.150.870">
    <property type="match status" value="1"/>
</dbReference>
<keyword evidence="5" id="KW-0548">Nucleotidyltransferase</keyword>
<name>A0A1F4UBV3_UNCW3</name>
<dbReference type="InterPro" id="IPR040982">
    <property type="entry name" value="DNA_pol3_finger"/>
</dbReference>
<dbReference type="SUPFAM" id="SSF160975">
    <property type="entry name" value="AF1531-like"/>
    <property type="match status" value="1"/>
</dbReference>
<comment type="subcellular location">
    <subcellularLocation>
        <location evidence="1">Cytoplasm</location>
    </subcellularLocation>
</comment>
<evidence type="ECO:0000313" key="11">
    <source>
        <dbReference type="Proteomes" id="UP000177025"/>
    </source>
</evidence>
<comment type="caution">
    <text evidence="10">The sequence shown here is derived from an EMBL/GenBank/DDBJ whole genome shotgun (WGS) entry which is preliminary data.</text>
</comment>
<keyword evidence="7" id="KW-0239">DNA-directed DNA polymerase</keyword>
<dbReference type="GO" id="GO:0008408">
    <property type="term" value="F:3'-5' exonuclease activity"/>
    <property type="evidence" value="ECO:0007669"/>
    <property type="project" value="InterPro"/>
</dbReference>
<evidence type="ECO:0000256" key="8">
    <source>
        <dbReference type="ARBA" id="ARBA00049244"/>
    </source>
</evidence>
<keyword evidence="4" id="KW-0808">Transferase</keyword>
<dbReference type="InterPro" id="IPR029460">
    <property type="entry name" value="DNAPol_HHH"/>
</dbReference>
<organism evidence="10 11">
    <name type="scientific">candidate division WOR-3 bacterium RBG_13_43_14</name>
    <dbReference type="NCBI Taxonomy" id="1802590"/>
    <lineage>
        <taxon>Bacteria</taxon>
        <taxon>Bacteria division WOR-3</taxon>
    </lineage>
</organism>
<feature type="domain" description="Polymerase/histidinol phosphatase N-terminal" evidence="9">
    <location>
        <begin position="4"/>
        <end position="71"/>
    </location>
</feature>
<dbReference type="Pfam" id="PF02811">
    <property type="entry name" value="PHP"/>
    <property type="match status" value="1"/>
</dbReference>
<dbReference type="Proteomes" id="UP000177025">
    <property type="component" value="Unassembled WGS sequence"/>
</dbReference>
<dbReference type="EMBL" id="MEUM01000068">
    <property type="protein sequence ID" value="OGC42401.1"/>
    <property type="molecule type" value="Genomic_DNA"/>
</dbReference>
<dbReference type="InterPro" id="IPR004365">
    <property type="entry name" value="NA-bd_OB_tRNA"/>
</dbReference>
<protein>
    <recommendedName>
        <fullName evidence="3">DNA polymerase III subunit alpha</fullName>
        <ecNumber evidence="2">2.7.7.7</ecNumber>
    </recommendedName>
</protein>
<dbReference type="NCBIfam" id="NF004226">
    <property type="entry name" value="PRK05673.1"/>
    <property type="match status" value="1"/>
</dbReference>
<dbReference type="SMART" id="SM00481">
    <property type="entry name" value="POLIIIAc"/>
    <property type="match status" value="1"/>
</dbReference>
<sequence>MSFIHLHNHTEYSLLDGAMKIDRLTELAAKYKMPALAITDHGNLFGAIKFYKSALRRGVKPIIGMETYVAPGSRKEQSRNARVPESSFHLTLLCENETGFKNLIKLSSIAYIEGFYYKPRIDKEILAQYHEGLIALSGCLKGEISYWFAMNDEGAARRALDEYQNIMGRDNFYIEIIRLGVKNEDKIHAQLISLAHDFDAPLVATNDCHYFYPDDYKAHEILLCIGTKKTLADRERLRFDTRYAYFREPKEMSKLFEDLPEAITNTQLIAERCNLLIDTSGKDVKLPSFPRPPNFENDFEYLKYLTFEGVKSRFDRITAGIEERLNYELNIIKKMGLAGYFLIVKEIIQFARANNIPVGPGRGSAVGSLSLYSLGVTDVDPLKYNLIFERFLNPERLSLPDVDADFGDERRDEVIDFIRQRFGEKNVTQVITFGTLQARAVVRDVGRVMGIPYSEIDRLAKIIPMHDSIDDAMSNILEFKTLVESKDEYKELIGIARKLEGLARHPATHAAGVVITPQELVEYVPLFKSPEKNEISTQFAKNSLEDIGLLKMDILGLRTLTVIDNTIKTINRQVGDVPIDEKETFDMLKRGETVGVFQLESQGMKDILRRFKPENFEDLIAVIALYRPGPMGNVNIDKMIENKQHPEKIKYLHPVLEPILKETYGMIVYQEQVMRIASKIAGFSMAEADSLRRAMGKKIPEIMDQNREKFIKNAQQRNISADIAEDIFNKIAPFAGYGFNKSHAAAYATLANQTAYLKCHYPIEFMVSSMNSEINDTKRLWVLIREARHMNIEVLPPDINNSDEKFKIEGKKIRYGLISLKNVGRPDVLAILKERERGPFKSLFDFKSRIRNVNKKSMESLIKSGAFSSFENKFEIVMKTLCNEFEERHHQENLFDFLNNDNNVKIEKSRQEMDCDNIQYQKEAFGFYFLNHPLEYYQEEINALGLISINQFNGVKDGEIVTIGGLMNSKKIKKDKKGRNYAIVNIEDFEGSIDVFLFADCFEKYGSYMKPDVPLILKGRISGDEDRRSLRADTVMPFTDARKYYKKLFISISSAALSEDVLQKLHKVINENQGECEVWFRVNGKDDARRFRSRSLRINPDSLVIEKIKSISSQISVKIYGQI</sequence>
<evidence type="ECO:0000256" key="4">
    <source>
        <dbReference type="ARBA" id="ARBA00022679"/>
    </source>
</evidence>